<dbReference type="AlphaFoldDB" id="A0AAV7PQH6"/>
<reference evidence="1" key="1">
    <citation type="journal article" date="2022" name="bioRxiv">
        <title>Sequencing and chromosome-scale assembly of the giantPleurodeles waltlgenome.</title>
        <authorList>
            <person name="Brown T."/>
            <person name="Elewa A."/>
            <person name="Iarovenko S."/>
            <person name="Subramanian E."/>
            <person name="Araus A.J."/>
            <person name="Petzold A."/>
            <person name="Susuki M."/>
            <person name="Suzuki K.-i.T."/>
            <person name="Hayashi T."/>
            <person name="Toyoda A."/>
            <person name="Oliveira C."/>
            <person name="Osipova E."/>
            <person name="Leigh N.D."/>
            <person name="Simon A."/>
            <person name="Yun M.H."/>
        </authorList>
    </citation>
    <scope>NUCLEOTIDE SEQUENCE</scope>
    <source>
        <strain evidence="1">20211129_DDA</strain>
        <tissue evidence="1">Liver</tissue>
    </source>
</reference>
<gene>
    <name evidence="1" type="ORF">NDU88_008845</name>
</gene>
<sequence length="113" mass="12470">MASTQQSYRLGWVKFLQFGATRHGDDDGGIAGWNDVVHLTMALVDMGLLAFTTAEQPELTEGDDFEEDRFTSLTRDPTAHCAHSAPAAICFWQKEVVDITVTTEHASSLPRQT</sequence>
<accession>A0AAV7PQH6</accession>
<name>A0AAV7PQH6_PLEWA</name>
<protein>
    <submittedName>
        <fullName evidence="1">Uncharacterized protein</fullName>
    </submittedName>
</protein>
<evidence type="ECO:0000313" key="2">
    <source>
        <dbReference type="Proteomes" id="UP001066276"/>
    </source>
</evidence>
<proteinExistence type="predicted"/>
<keyword evidence="2" id="KW-1185">Reference proteome</keyword>
<evidence type="ECO:0000313" key="1">
    <source>
        <dbReference type="EMBL" id="KAJ1130493.1"/>
    </source>
</evidence>
<comment type="caution">
    <text evidence="1">The sequence shown here is derived from an EMBL/GenBank/DDBJ whole genome shotgun (WGS) entry which is preliminary data.</text>
</comment>
<dbReference type="EMBL" id="JANPWB010000011">
    <property type="protein sequence ID" value="KAJ1130493.1"/>
    <property type="molecule type" value="Genomic_DNA"/>
</dbReference>
<organism evidence="1 2">
    <name type="scientific">Pleurodeles waltl</name>
    <name type="common">Iberian ribbed newt</name>
    <dbReference type="NCBI Taxonomy" id="8319"/>
    <lineage>
        <taxon>Eukaryota</taxon>
        <taxon>Metazoa</taxon>
        <taxon>Chordata</taxon>
        <taxon>Craniata</taxon>
        <taxon>Vertebrata</taxon>
        <taxon>Euteleostomi</taxon>
        <taxon>Amphibia</taxon>
        <taxon>Batrachia</taxon>
        <taxon>Caudata</taxon>
        <taxon>Salamandroidea</taxon>
        <taxon>Salamandridae</taxon>
        <taxon>Pleurodelinae</taxon>
        <taxon>Pleurodeles</taxon>
    </lineage>
</organism>
<dbReference type="Proteomes" id="UP001066276">
    <property type="component" value="Chromosome 7"/>
</dbReference>